<evidence type="ECO:0000313" key="5">
    <source>
        <dbReference type="EMBL" id="CTQ41824.1"/>
    </source>
</evidence>
<evidence type="ECO:0000259" key="4">
    <source>
        <dbReference type="PROSITE" id="PS50949"/>
    </source>
</evidence>
<dbReference type="CDD" id="cd07377">
    <property type="entry name" value="WHTH_GntR"/>
    <property type="match status" value="1"/>
</dbReference>
<keyword evidence="2" id="KW-0238">DNA-binding</keyword>
<dbReference type="STRING" id="187304.B0E33_00445"/>
<dbReference type="GO" id="GO:0003677">
    <property type="term" value="F:DNA binding"/>
    <property type="evidence" value="ECO:0007669"/>
    <property type="project" value="UniProtKB-KW"/>
</dbReference>
<accession>A0A0M6XVG3</accession>
<proteinExistence type="predicted"/>
<dbReference type="PROSITE" id="PS50949">
    <property type="entry name" value="HTH_GNTR"/>
    <property type="match status" value="1"/>
</dbReference>
<dbReference type="InterPro" id="IPR008920">
    <property type="entry name" value="TF_FadR/GntR_C"/>
</dbReference>
<dbReference type="PANTHER" id="PTHR43537">
    <property type="entry name" value="TRANSCRIPTIONAL REGULATOR, GNTR FAMILY"/>
    <property type="match status" value="1"/>
</dbReference>
<dbReference type="SMART" id="SM00345">
    <property type="entry name" value="HTH_GNTR"/>
    <property type="match status" value="1"/>
</dbReference>
<dbReference type="Pfam" id="PF07729">
    <property type="entry name" value="FCD"/>
    <property type="match status" value="1"/>
</dbReference>
<evidence type="ECO:0000313" key="6">
    <source>
        <dbReference type="Proteomes" id="UP000048926"/>
    </source>
</evidence>
<dbReference type="InterPro" id="IPR000524">
    <property type="entry name" value="Tscrpt_reg_HTH_GntR"/>
</dbReference>
<dbReference type="AlphaFoldDB" id="A0A0M6XVG3"/>
<keyword evidence="1" id="KW-0805">Transcription regulation</keyword>
<dbReference type="InterPro" id="IPR011711">
    <property type="entry name" value="GntR_C"/>
</dbReference>
<dbReference type="Pfam" id="PF00392">
    <property type="entry name" value="GntR"/>
    <property type="match status" value="1"/>
</dbReference>
<gene>
    <name evidence="5" type="primary">ydfH_1</name>
    <name evidence="5" type="ORF">LAL4801_00244</name>
</gene>
<dbReference type="SMART" id="SM00895">
    <property type="entry name" value="FCD"/>
    <property type="match status" value="1"/>
</dbReference>
<dbReference type="EMBL" id="CXST01000001">
    <property type="protein sequence ID" value="CTQ41824.1"/>
    <property type="molecule type" value="Genomic_DNA"/>
</dbReference>
<dbReference type="Proteomes" id="UP000048926">
    <property type="component" value="Unassembled WGS sequence"/>
</dbReference>
<keyword evidence="6" id="KW-1185">Reference proteome</keyword>
<dbReference type="RefSeq" id="WP_055653688.1">
    <property type="nucleotide sequence ID" value="NZ_CP045617.1"/>
</dbReference>
<dbReference type="OrthoDB" id="7618373at2"/>
<evidence type="ECO:0000256" key="3">
    <source>
        <dbReference type="ARBA" id="ARBA00023163"/>
    </source>
</evidence>
<dbReference type="SUPFAM" id="SSF48008">
    <property type="entry name" value="GntR ligand-binding domain-like"/>
    <property type="match status" value="1"/>
</dbReference>
<dbReference type="InterPro" id="IPR036388">
    <property type="entry name" value="WH-like_DNA-bd_sf"/>
</dbReference>
<dbReference type="Gene3D" id="1.10.10.10">
    <property type="entry name" value="Winged helix-like DNA-binding domain superfamily/Winged helix DNA-binding domain"/>
    <property type="match status" value="1"/>
</dbReference>
<protein>
    <submittedName>
        <fullName evidence="5">Putative HTH-type transcriptional regulator YdfH</fullName>
    </submittedName>
</protein>
<evidence type="ECO:0000256" key="2">
    <source>
        <dbReference type="ARBA" id="ARBA00023125"/>
    </source>
</evidence>
<dbReference type="PANTHER" id="PTHR43537:SF53">
    <property type="entry name" value="HTH-TYPE TRANSCRIPTIONAL REPRESSOR NANR"/>
    <property type="match status" value="1"/>
</dbReference>
<feature type="domain" description="HTH gntR-type" evidence="4">
    <location>
        <begin position="24"/>
        <end position="91"/>
    </location>
</feature>
<sequence length="245" mass="26590">MTKPVTTADLDQRSKLHEVFALPQGRALEICLKLQTAILQHKLTPGLKLSEDEVGEIYGVSRTVVRAALQALAHSGLVAMEKNRGAFVAKPSIREAHEVFQARALIEPAVARLAADVITDRQLAQLHAHLDAEHAALHAGDMGKALFLSGSFHTEIADIADHRVFAGMIRSLISRSSLIIALYWKRSDTACESHSHHALMNAFEKRDGAAAEKIQKSHIVDLHSGLDLREKSALGRSLGEALGNG</sequence>
<dbReference type="SUPFAM" id="SSF46785">
    <property type="entry name" value="Winged helix' DNA-binding domain"/>
    <property type="match status" value="1"/>
</dbReference>
<keyword evidence="3" id="KW-0804">Transcription</keyword>
<evidence type="ECO:0000256" key="1">
    <source>
        <dbReference type="ARBA" id="ARBA00023015"/>
    </source>
</evidence>
<dbReference type="InterPro" id="IPR036390">
    <property type="entry name" value="WH_DNA-bd_sf"/>
</dbReference>
<dbReference type="Gene3D" id="1.20.120.530">
    <property type="entry name" value="GntR ligand-binding domain-like"/>
    <property type="match status" value="1"/>
</dbReference>
<name>A0A0M6XVG3_9HYPH</name>
<reference evidence="6" key="1">
    <citation type="submission" date="2015-07" db="EMBL/GenBank/DDBJ databases">
        <authorList>
            <person name="Rodrigo-Torres Lidia"/>
            <person name="Arahal R.David."/>
        </authorList>
    </citation>
    <scope>NUCLEOTIDE SEQUENCE [LARGE SCALE GENOMIC DNA]</scope>
    <source>
        <strain evidence="6">CECT 4801</strain>
    </source>
</reference>
<dbReference type="GO" id="GO:0003700">
    <property type="term" value="F:DNA-binding transcription factor activity"/>
    <property type="evidence" value="ECO:0007669"/>
    <property type="project" value="InterPro"/>
</dbReference>
<organism evidence="5 6">
    <name type="scientific">Roseibium aggregatum</name>
    <dbReference type="NCBI Taxonomy" id="187304"/>
    <lineage>
        <taxon>Bacteria</taxon>
        <taxon>Pseudomonadati</taxon>
        <taxon>Pseudomonadota</taxon>
        <taxon>Alphaproteobacteria</taxon>
        <taxon>Hyphomicrobiales</taxon>
        <taxon>Stappiaceae</taxon>
        <taxon>Roseibium</taxon>
    </lineage>
</organism>